<dbReference type="Proteomes" id="UP000235672">
    <property type="component" value="Unassembled WGS sequence"/>
</dbReference>
<feature type="compositionally biased region" description="Basic and acidic residues" evidence="1">
    <location>
        <begin position="52"/>
        <end position="67"/>
    </location>
</feature>
<feature type="region of interest" description="Disordered" evidence="1">
    <location>
        <begin position="52"/>
        <end position="75"/>
    </location>
</feature>
<protein>
    <submittedName>
        <fullName evidence="2">Uncharacterized protein</fullName>
    </submittedName>
</protein>
<proteinExistence type="predicted"/>
<evidence type="ECO:0000313" key="3">
    <source>
        <dbReference type="Proteomes" id="UP000235672"/>
    </source>
</evidence>
<dbReference type="EMBL" id="KZ613469">
    <property type="protein sequence ID" value="PMD25770.1"/>
    <property type="molecule type" value="Genomic_DNA"/>
</dbReference>
<name>A0A2J6QHP1_9HELO</name>
<sequence>MHFCMIRTASKLEHHTQDGWMERVRWRIEAHGAEVRRHCYWRRSPEQALKQAESKARRDAFGLRRSQEPGGSKNSNLHVISITRAIGTVPTYLPTPALPSSILVAIEQPEGHDVRRGLELELGEYACYEAI</sequence>
<accession>A0A2J6QHP1</accession>
<reference evidence="2 3" key="1">
    <citation type="submission" date="2016-05" db="EMBL/GenBank/DDBJ databases">
        <title>A degradative enzymes factory behind the ericoid mycorrhizal symbiosis.</title>
        <authorList>
            <consortium name="DOE Joint Genome Institute"/>
            <person name="Martino E."/>
            <person name="Morin E."/>
            <person name="Grelet G."/>
            <person name="Kuo A."/>
            <person name="Kohler A."/>
            <person name="Daghino S."/>
            <person name="Barry K."/>
            <person name="Choi C."/>
            <person name="Cichocki N."/>
            <person name="Clum A."/>
            <person name="Copeland A."/>
            <person name="Hainaut M."/>
            <person name="Haridas S."/>
            <person name="Labutti K."/>
            <person name="Lindquist E."/>
            <person name="Lipzen A."/>
            <person name="Khouja H.-R."/>
            <person name="Murat C."/>
            <person name="Ohm R."/>
            <person name="Olson A."/>
            <person name="Spatafora J."/>
            <person name="Veneault-Fourrey C."/>
            <person name="Henrissat B."/>
            <person name="Grigoriev I."/>
            <person name="Martin F."/>
            <person name="Perotto S."/>
        </authorList>
    </citation>
    <scope>NUCLEOTIDE SEQUENCE [LARGE SCALE GENOMIC DNA]</scope>
    <source>
        <strain evidence="2 3">UAMH 7357</strain>
    </source>
</reference>
<gene>
    <name evidence="2" type="ORF">NA56DRAFT_744791</name>
</gene>
<evidence type="ECO:0000313" key="2">
    <source>
        <dbReference type="EMBL" id="PMD25770.1"/>
    </source>
</evidence>
<evidence type="ECO:0000256" key="1">
    <source>
        <dbReference type="SAM" id="MobiDB-lite"/>
    </source>
</evidence>
<organism evidence="2 3">
    <name type="scientific">Hyaloscypha hepaticicola</name>
    <dbReference type="NCBI Taxonomy" id="2082293"/>
    <lineage>
        <taxon>Eukaryota</taxon>
        <taxon>Fungi</taxon>
        <taxon>Dikarya</taxon>
        <taxon>Ascomycota</taxon>
        <taxon>Pezizomycotina</taxon>
        <taxon>Leotiomycetes</taxon>
        <taxon>Helotiales</taxon>
        <taxon>Hyaloscyphaceae</taxon>
        <taxon>Hyaloscypha</taxon>
    </lineage>
</organism>
<dbReference type="AlphaFoldDB" id="A0A2J6QHP1"/>
<keyword evidence="3" id="KW-1185">Reference proteome</keyword>